<feature type="transmembrane region" description="Helical" evidence="2">
    <location>
        <begin position="31"/>
        <end position="54"/>
    </location>
</feature>
<dbReference type="PANTHER" id="PTHR22911">
    <property type="entry name" value="ACYL-MALONYL CONDENSING ENZYME-RELATED"/>
    <property type="match status" value="1"/>
</dbReference>
<dbReference type="Proteomes" id="UP000199230">
    <property type="component" value="Unassembled WGS sequence"/>
</dbReference>
<protein>
    <submittedName>
        <fullName evidence="4">Threonine/homoserine efflux transporter RhtA</fullName>
    </submittedName>
</protein>
<evidence type="ECO:0000256" key="1">
    <source>
        <dbReference type="ARBA" id="ARBA00007362"/>
    </source>
</evidence>
<dbReference type="AlphaFoldDB" id="A0A1H3IKQ6"/>
<keyword evidence="5" id="KW-1185">Reference proteome</keyword>
<feature type="transmembrane region" description="Helical" evidence="2">
    <location>
        <begin position="240"/>
        <end position="258"/>
    </location>
</feature>
<dbReference type="STRING" id="159292.SAMN05192546_101185"/>
<keyword evidence="2" id="KW-0472">Membrane</keyword>
<keyword evidence="2" id="KW-1133">Transmembrane helix</keyword>
<comment type="similarity">
    <text evidence="1">Belongs to the EamA transporter family.</text>
</comment>
<gene>
    <name evidence="4" type="ORF">SAMN05192546_101185</name>
</gene>
<keyword evidence="2" id="KW-0812">Transmembrane</keyword>
<evidence type="ECO:0000259" key="3">
    <source>
        <dbReference type="Pfam" id="PF00892"/>
    </source>
</evidence>
<dbReference type="PANTHER" id="PTHR22911:SF79">
    <property type="entry name" value="MOBA-LIKE NTP TRANSFERASE DOMAIN-CONTAINING PROTEIN"/>
    <property type="match status" value="1"/>
</dbReference>
<feature type="domain" description="EamA" evidence="3">
    <location>
        <begin position="4"/>
        <end position="135"/>
    </location>
</feature>
<dbReference type="EMBL" id="FNPV01000001">
    <property type="protein sequence ID" value="SDY27965.1"/>
    <property type="molecule type" value="Genomic_DNA"/>
</dbReference>
<evidence type="ECO:0000313" key="4">
    <source>
        <dbReference type="EMBL" id="SDY27965.1"/>
    </source>
</evidence>
<proteinExistence type="inferred from homology"/>
<evidence type="ECO:0000313" key="5">
    <source>
        <dbReference type="Proteomes" id="UP000199230"/>
    </source>
</evidence>
<dbReference type="InterPro" id="IPR000620">
    <property type="entry name" value="EamA_dom"/>
</dbReference>
<feature type="domain" description="EamA" evidence="3">
    <location>
        <begin position="148"/>
        <end position="281"/>
    </location>
</feature>
<dbReference type="OrthoDB" id="9814238at2"/>
<feature type="transmembrane region" description="Helical" evidence="2">
    <location>
        <begin position="118"/>
        <end position="138"/>
    </location>
</feature>
<dbReference type="Gene3D" id="1.10.3730.20">
    <property type="match status" value="1"/>
</dbReference>
<dbReference type="SUPFAM" id="SSF103481">
    <property type="entry name" value="Multidrug resistance efflux transporter EmrE"/>
    <property type="match status" value="2"/>
</dbReference>
<reference evidence="4 5" key="1">
    <citation type="submission" date="2016-10" db="EMBL/GenBank/DDBJ databases">
        <authorList>
            <person name="de Groot N.N."/>
        </authorList>
    </citation>
    <scope>NUCLEOTIDE SEQUENCE [LARGE SCALE GENOMIC DNA]</scope>
    <source>
        <strain evidence="4 5">APO</strain>
    </source>
</reference>
<feature type="transmembrane region" description="Helical" evidence="2">
    <location>
        <begin position="144"/>
        <end position="167"/>
    </location>
</feature>
<dbReference type="GO" id="GO:0016020">
    <property type="term" value="C:membrane"/>
    <property type="evidence" value="ECO:0007669"/>
    <property type="project" value="InterPro"/>
</dbReference>
<feature type="transmembrane region" description="Helical" evidence="2">
    <location>
        <begin position="179"/>
        <end position="197"/>
    </location>
</feature>
<feature type="transmembrane region" description="Helical" evidence="2">
    <location>
        <begin position="63"/>
        <end position="83"/>
    </location>
</feature>
<dbReference type="Pfam" id="PF00892">
    <property type="entry name" value="EamA"/>
    <property type="match status" value="2"/>
</dbReference>
<name>A0A1H3IKQ6_9FIRM</name>
<sequence length="287" mass="31178">MRVSGVLLVVLAAILWGLSGGLGGFLMDKGWSPLVIAFYRGSVGLLFILIWFLFRPSTWNRPMIIWSIVAGIGVAGNLGFYNISISESSIAVAATLMYTAPVFVFLISFVFRMEEMSLYKWLAIFFVMLGVILLTEVYNIGPDSISLLGLVSGLASGLSYALFIFSFKYADDYGQPQGILTIAFTSFSVVMLLFVDRAEVVSVLQSPDIAWMILLGIFGAGLSFFLYITGLKRTTSTSASIVAMVEPVTASLFGYVVLSQRLALNQIAGMGIILVTVTILSTKQSKE</sequence>
<organism evidence="4 5">
    <name type="scientific">Tindallia californiensis</name>
    <dbReference type="NCBI Taxonomy" id="159292"/>
    <lineage>
        <taxon>Bacteria</taxon>
        <taxon>Bacillati</taxon>
        <taxon>Bacillota</taxon>
        <taxon>Clostridia</taxon>
        <taxon>Peptostreptococcales</taxon>
        <taxon>Tindalliaceae</taxon>
        <taxon>Tindallia</taxon>
    </lineage>
</organism>
<feature type="transmembrane region" description="Helical" evidence="2">
    <location>
        <begin position="264"/>
        <end position="282"/>
    </location>
</feature>
<evidence type="ECO:0000256" key="2">
    <source>
        <dbReference type="SAM" id="Phobius"/>
    </source>
</evidence>
<dbReference type="InterPro" id="IPR037185">
    <property type="entry name" value="EmrE-like"/>
</dbReference>
<feature type="transmembrane region" description="Helical" evidence="2">
    <location>
        <begin position="89"/>
        <end position="111"/>
    </location>
</feature>
<dbReference type="RefSeq" id="WP_093309981.1">
    <property type="nucleotide sequence ID" value="NZ_FNPV01000001.1"/>
</dbReference>
<feature type="transmembrane region" description="Helical" evidence="2">
    <location>
        <begin position="209"/>
        <end position="228"/>
    </location>
</feature>
<accession>A0A1H3IKQ6</accession>